<accession>A0ABN9RNP6</accession>
<evidence type="ECO:0000313" key="1">
    <source>
        <dbReference type="EMBL" id="CAK0820828.1"/>
    </source>
</evidence>
<organism evidence="1 2">
    <name type="scientific">Prorocentrum cordatum</name>
    <dbReference type="NCBI Taxonomy" id="2364126"/>
    <lineage>
        <taxon>Eukaryota</taxon>
        <taxon>Sar</taxon>
        <taxon>Alveolata</taxon>
        <taxon>Dinophyceae</taxon>
        <taxon>Prorocentrales</taxon>
        <taxon>Prorocentraceae</taxon>
        <taxon>Prorocentrum</taxon>
    </lineage>
</organism>
<comment type="caution">
    <text evidence="1">The sequence shown here is derived from an EMBL/GenBank/DDBJ whole genome shotgun (WGS) entry which is preliminary data.</text>
</comment>
<keyword evidence="2" id="KW-1185">Reference proteome</keyword>
<protein>
    <submittedName>
        <fullName evidence="1">Uncharacterized protein</fullName>
    </submittedName>
</protein>
<feature type="non-terminal residue" evidence="1">
    <location>
        <position position="116"/>
    </location>
</feature>
<name>A0ABN9RNP6_9DINO</name>
<dbReference type="EMBL" id="CAUYUJ010007456">
    <property type="protein sequence ID" value="CAK0820828.1"/>
    <property type="molecule type" value="Genomic_DNA"/>
</dbReference>
<proteinExistence type="predicted"/>
<evidence type="ECO:0000313" key="2">
    <source>
        <dbReference type="Proteomes" id="UP001189429"/>
    </source>
</evidence>
<reference evidence="1" key="1">
    <citation type="submission" date="2023-10" db="EMBL/GenBank/DDBJ databases">
        <authorList>
            <person name="Chen Y."/>
            <person name="Shah S."/>
            <person name="Dougan E. K."/>
            <person name="Thang M."/>
            <person name="Chan C."/>
        </authorList>
    </citation>
    <scope>NUCLEOTIDE SEQUENCE [LARGE SCALE GENOMIC DNA]</scope>
</reference>
<gene>
    <name evidence="1" type="ORF">PCOR1329_LOCUS22346</name>
</gene>
<sequence>MASKDKDILVLCAHALVFFAPNMCELSWAEALGALRDEIDRLDFLTLCAIGEFFRDSAAASLRDIAPCWADRRGASSFDNVWLLALDELPSDGAVYFWSLLDKANNAWAKLMAEGQ</sequence>
<dbReference type="Proteomes" id="UP001189429">
    <property type="component" value="Unassembled WGS sequence"/>
</dbReference>